<sequence>MCNLMTKGIVIVLFGAAVPVIAGEQRSAPSSEQQIEEALSPLPEALREGVAVWGFGESGDLVTLQEGGGLITCLADDPAVRAFTATCYHQEMEAYVTRSLQLTKDGADTPERLKTLQAEIDSGQLLLPDRGVVYQRSGFDADISDSAMLIFLPNATAEATGLPGQPSAQHPWLREAGTGQAHVSIPLS</sequence>
<protein>
    <submittedName>
        <fullName evidence="1">Uncharacterized protein</fullName>
    </submittedName>
</protein>
<proteinExistence type="predicted"/>
<gene>
    <name evidence="1" type="ORF">METZ01_LOCUS66009</name>
</gene>
<evidence type="ECO:0000313" key="1">
    <source>
        <dbReference type="EMBL" id="SVA13155.1"/>
    </source>
</evidence>
<dbReference type="AlphaFoldDB" id="A0A381TAH6"/>
<reference evidence="1" key="1">
    <citation type="submission" date="2018-05" db="EMBL/GenBank/DDBJ databases">
        <authorList>
            <person name="Lanie J.A."/>
            <person name="Ng W.-L."/>
            <person name="Kazmierczak K.M."/>
            <person name="Andrzejewski T.M."/>
            <person name="Davidsen T.M."/>
            <person name="Wayne K.J."/>
            <person name="Tettelin H."/>
            <person name="Glass J.I."/>
            <person name="Rusch D."/>
            <person name="Podicherti R."/>
            <person name="Tsui H.-C.T."/>
            <person name="Winkler M.E."/>
        </authorList>
    </citation>
    <scope>NUCLEOTIDE SEQUENCE</scope>
</reference>
<name>A0A381TAH6_9ZZZZ</name>
<organism evidence="1">
    <name type="scientific">marine metagenome</name>
    <dbReference type="NCBI Taxonomy" id="408172"/>
    <lineage>
        <taxon>unclassified sequences</taxon>
        <taxon>metagenomes</taxon>
        <taxon>ecological metagenomes</taxon>
    </lineage>
</organism>
<dbReference type="EMBL" id="UINC01004279">
    <property type="protein sequence ID" value="SVA13155.1"/>
    <property type="molecule type" value="Genomic_DNA"/>
</dbReference>
<accession>A0A381TAH6</accession>